<dbReference type="GO" id="GO:0009396">
    <property type="term" value="P:folic acid-containing compound biosynthetic process"/>
    <property type="evidence" value="ECO:0007669"/>
    <property type="project" value="TreeGrafter"/>
</dbReference>
<sequence>MAALRAAKQALRREIKARVTAVSDQEKLRQSRVVSQKLFRHPKYLSSQRVAVFLNMHDEVRTEDILQDIFKRGKVCFIPRYFPRRGLDLILMPGLGFDKKGNRLGRGKGFYDTYLERCRTHPKGKPHTIALAFKEQLCAEVPVGEHDILIDEVLYEDEE</sequence>
<evidence type="ECO:0000313" key="7">
    <source>
        <dbReference type="Ensembl" id="ENSCCRP00000005668.2"/>
    </source>
</evidence>
<evidence type="ECO:0000256" key="1">
    <source>
        <dbReference type="ARBA" id="ARBA00010638"/>
    </source>
</evidence>
<evidence type="ECO:0000256" key="3">
    <source>
        <dbReference type="ARBA" id="ARBA00022840"/>
    </source>
</evidence>
<dbReference type="InterPro" id="IPR037171">
    <property type="entry name" value="NagB/RpiA_transferase-like"/>
</dbReference>
<dbReference type="Gene3D" id="3.40.50.10420">
    <property type="entry name" value="NagB/RpiA/CoA transferase-like"/>
    <property type="match status" value="2"/>
</dbReference>
<dbReference type="GO" id="GO:0035999">
    <property type="term" value="P:tetrahydrofolate interconversion"/>
    <property type="evidence" value="ECO:0007669"/>
    <property type="project" value="TreeGrafter"/>
</dbReference>
<dbReference type="PANTHER" id="PTHR23407:SF1">
    <property type="entry name" value="5-FORMYLTETRAHYDROFOLATE CYCLO-LIGASE"/>
    <property type="match status" value="1"/>
</dbReference>
<dbReference type="Proteomes" id="UP001108240">
    <property type="component" value="Unplaced"/>
</dbReference>
<dbReference type="PIRSF" id="PIRSF006806">
    <property type="entry name" value="FTHF_cligase"/>
    <property type="match status" value="1"/>
</dbReference>
<proteinExistence type="inferred from homology"/>
<feature type="binding site" evidence="6">
    <location>
        <begin position="103"/>
        <end position="111"/>
    </location>
    <ligand>
        <name>ATP</name>
        <dbReference type="ChEBI" id="CHEBI:30616"/>
    </ligand>
</feature>
<reference evidence="7" key="1">
    <citation type="submission" date="2025-08" db="UniProtKB">
        <authorList>
            <consortium name="Ensembl"/>
        </authorList>
    </citation>
    <scope>IDENTIFICATION</scope>
</reference>
<dbReference type="SUPFAM" id="SSF100950">
    <property type="entry name" value="NagB/RpiA/CoA transferase-like"/>
    <property type="match status" value="1"/>
</dbReference>
<feature type="binding site" evidence="6">
    <location>
        <begin position="8"/>
        <end position="12"/>
    </location>
    <ligand>
        <name>ATP</name>
        <dbReference type="ChEBI" id="CHEBI:30616"/>
    </ligand>
</feature>
<keyword evidence="8" id="KW-1185">Reference proteome</keyword>
<dbReference type="GO" id="GO:0005739">
    <property type="term" value="C:mitochondrion"/>
    <property type="evidence" value="ECO:0007669"/>
    <property type="project" value="TreeGrafter"/>
</dbReference>
<dbReference type="InterPro" id="IPR002698">
    <property type="entry name" value="FTHF_cligase"/>
</dbReference>
<dbReference type="OMA" id="GAINNSC"/>
<accession>A0A8C0Y675</accession>
<dbReference type="InterPro" id="IPR024185">
    <property type="entry name" value="FTHF_cligase-like_sf"/>
</dbReference>
<dbReference type="GeneTree" id="ENSGT00390000017791"/>
<feature type="binding site" evidence="6">
    <location>
        <position position="59"/>
    </location>
    <ligand>
        <name>substrate</name>
    </ligand>
</feature>
<dbReference type="Ensembl" id="ENSCCRT00000006243.2">
    <property type="protein sequence ID" value="ENSCCRP00000005668.2"/>
    <property type="gene ID" value="ENSCCRG00000003370.2"/>
</dbReference>
<organism evidence="7 8">
    <name type="scientific">Cyprinus carpio carpio</name>
    <dbReference type="NCBI Taxonomy" id="630221"/>
    <lineage>
        <taxon>Eukaryota</taxon>
        <taxon>Metazoa</taxon>
        <taxon>Chordata</taxon>
        <taxon>Craniata</taxon>
        <taxon>Vertebrata</taxon>
        <taxon>Euteleostomi</taxon>
        <taxon>Actinopterygii</taxon>
        <taxon>Neopterygii</taxon>
        <taxon>Teleostei</taxon>
        <taxon>Ostariophysi</taxon>
        <taxon>Cypriniformes</taxon>
        <taxon>Cyprinidae</taxon>
        <taxon>Cyprininae</taxon>
        <taxon>Cyprinus</taxon>
    </lineage>
</organism>
<dbReference type="EC" id="6.3.3.2" evidence="5"/>
<evidence type="ECO:0000256" key="5">
    <source>
        <dbReference type="ARBA" id="ARBA00038966"/>
    </source>
</evidence>
<keyword evidence="2 6" id="KW-0547">Nucleotide-binding</keyword>
<evidence type="ECO:0000256" key="4">
    <source>
        <dbReference type="ARBA" id="ARBA00036539"/>
    </source>
</evidence>
<keyword evidence="3 6" id="KW-0067">ATP-binding</keyword>
<comment type="similarity">
    <text evidence="1">Belongs to the 5-formyltetrahydrofolate cyclo-ligase family.</text>
</comment>
<dbReference type="GO" id="GO:0030272">
    <property type="term" value="F:5-formyltetrahydrofolate cyclo-ligase activity"/>
    <property type="evidence" value="ECO:0007669"/>
    <property type="project" value="UniProtKB-EC"/>
</dbReference>
<dbReference type="PANTHER" id="PTHR23407">
    <property type="entry name" value="ATPASE INHIBITOR/5-FORMYLTETRAHYDROFOLATE CYCLO-LIGASE"/>
    <property type="match status" value="1"/>
</dbReference>
<reference evidence="7" key="2">
    <citation type="submission" date="2025-09" db="UniProtKB">
        <authorList>
            <consortium name="Ensembl"/>
        </authorList>
    </citation>
    <scope>IDENTIFICATION</scope>
</reference>
<feature type="binding site" evidence="6">
    <location>
        <position position="54"/>
    </location>
    <ligand>
        <name>substrate</name>
    </ligand>
</feature>
<dbReference type="Pfam" id="PF01812">
    <property type="entry name" value="5-FTHF_cyc-lig"/>
    <property type="match status" value="2"/>
</dbReference>
<name>A0A8C0Y675_CYPCA</name>
<comment type="catalytic activity">
    <reaction evidence="4">
        <text>(6S)-5-formyl-5,6,7,8-tetrahydrofolate + ATP = (6R)-5,10-methenyltetrahydrofolate + ADP + phosphate</text>
        <dbReference type="Rhea" id="RHEA:10488"/>
        <dbReference type="ChEBI" id="CHEBI:30616"/>
        <dbReference type="ChEBI" id="CHEBI:43474"/>
        <dbReference type="ChEBI" id="CHEBI:57455"/>
        <dbReference type="ChEBI" id="CHEBI:57457"/>
        <dbReference type="ChEBI" id="CHEBI:456216"/>
        <dbReference type="EC" id="6.3.3.2"/>
    </reaction>
</comment>
<dbReference type="AlphaFoldDB" id="A0A8C0Y675"/>
<evidence type="ECO:0000256" key="6">
    <source>
        <dbReference type="PIRSR" id="PIRSR006806-1"/>
    </source>
</evidence>
<evidence type="ECO:0000256" key="2">
    <source>
        <dbReference type="ARBA" id="ARBA00022741"/>
    </source>
</evidence>
<protein>
    <recommendedName>
        <fullName evidence="5">5-formyltetrahydrofolate cyclo-ligase</fullName>
        <ecNumber evidence="5">6.3.3.2</ecNumber>
    </recommendedName>
</protein>
<dbReference type="GO" id="GO:0005524">
    <property type="term" value="F:ATP binding"/>
    <property type="evidence" value="ECO:0007669"/>
    <property type="project" value="UniProtKB-KW"/>
</dbReference>
<evidence type="ECO:0000313" key="8">
    <source>
        <dbReference type="Proteomes" id="UP001108240"/>
    </source>
</evidence>